<keyword evidence="2" id="KW-1185">Reference proteome</keyword>
<dbReference type="Proteomes" id="UP000664859">
    <property type="component" value="Unassembled WGS sequence"/>
</dbReference>
<organism evidence="1 2">
    <name type="scientific">Tribonema minus</name>
    <dbReference type="NCBI Taxonomy" id="303371"/>
    <lineage>
        <taxon>Eukaryota</taxon>
        <taxon>Sar</taxon>
        <taxon>Stramenopiles</taxon>
        <taxon>Ochrophyta</taxon>
        <taxon>PX clade</taxon>
        <taxon>Xanthophyceae</taxon>
        <taxon>Tribonematales</taxon>
        <taxon>Tribonemataceae</taxon>
        <taxon>Tribonema</taxon>
    </lineage>
</organism>
<evidence type="ECO:0000313" key="1">
    <source>
        <dbReference type="EMBL" id="KAG5182312.1"/>
    </source>
</evidence>
<evidence type="ECO:0000313" key="2">
    <source>
        <dbReference type="Proteomes" id="UP000664859"/>
    </source>
</evidence>
<accession>A0A835YV96</accession>
<proteinExistence type="predicted"/>
<dbReference type="AlphaFoldDB" id="A0A835YV96"/>
<protein>
    <submittedName>
        <fullName evidence="1">Uncharacterized protein</fullName>
    </submittedName>
</protein>
<dbReference type="EMBL" id="JAFCMP010000257">
    <property type="protein sequence ID" value="KAG5182312.1"/>
    <property type="molecule type" value="Genomic_DNA"/>
</dbReference>
<reference evidence="1" key="1">
    <citation type="submission" date="2021-02" db="EMBL/GenBank/DDBJ databases">
        <title>First Annotated Genome of the Yellow-green Alga Tribonema minus.</title>
        <authorList>
            <person name="Mahan K.M."/>
        </authorList>
    </citation>
    <scope>NUCLEOTIDE SEQUENCE</scope>
    <source>
        <strain evidence="1">UTEX B ZZ1240</strain>
    </source>
</reference>
<comment type="caution">
    <text evidence="1">The sequence shown here is derived from an EMBL/GenBank/DDBJ whole genome shotgun (WGS) entry which is preliminary data.</text>
</comment>
<gene>
    <name evidence="1" type="ORF">JKP88DRAFT_245745</name>
</gene>
<name>A0A835YV96_9STRA</name>
<sequence>MGKKNWTSWVTWPRRCGACSSRAPPFLRARARAAAAAAELIDAALHMLHMLLNLCGRSYFRRTVMGAAVLRHLLTFGTLHAALPPRLPTGRAHSAISAQQSAEIAAQLPARATPGADAAVVRAALEADPRMLRVWREPPQPVGAWLGQNRWGYLAALTALAALNVAREKRRDGVTANERALAAYLLVRGEEWGGGSARAGGV</sequence>